<dbReference type="PROSITE" id="PS00102">
    <property type="entry name" value="PHOSPHORYLASE"/>
    <property type="match status" value="1"/>
</dbReference>
<evidence type="ECO:0000256" key="7">
    <source>
        <dbReference type="ARBA" id="ARBA00022898"/>
    </source>
</evidence>
<reference evidence="10" key="1">
    <citation type="submission" date="2020-07" db="EMBL/GenBank/DDBJ databases">
        <title>Koleobacter methoxysyntrophicus gen. nov., sp. nov., a novel anaerobic bacterium isolated from deep subsurface oil field and proposal of Koleobacterales ord. nov. in the phylum Firmicutes.</title>
        <authorList>
            <person name="Sakamoto S."/>
            <person name="Tamaki H."/>
        </authorList>
    </citation>
    <scope>NUCLEOTIDE SEQUENCE</scope>
    <source>
        <strain evidence="10">NRmbB1</strain>
    </source>
</reference>
<keyword evidence="8" id="KW-0119">Carbohydrate metabolism</keyword>
<proteinExistence type="inferred from homology"/>
<name>A0A8A0RMM5_9FIRM</name>
<keyword evidence="6 10" id="KW-0808">Transferase</keyword>
<evidence type="ECO:0000256" key="3">
    <source>
        <dbReference type="ARBA" id="ARBA00006047"/>
    </source>
</evidence>
<keyword evidence="5 10" id="KW-0328">Glycosyltransferase</keyword>
<keyword evidence="7" id="KW-0663">Pyridoxal phosphate</keyword>
<dbReference type="EC" id="2.4.1.1" evidence="4"/>
<dbReference type="InterPro" id="IPR035090">
    <property type="entry name" value="Pyridoxal_P_attach_site"/>
</dbReference>
<protein>
    <recommendedName>
        <fullName evidence="4">glycogen phosphorylase</fullName>
        <ecNumber evidence="4">2.4.1.1</ecNumber>
    </recommendedName>
</protein>
<accession>A0A8A0RMM5</accession>
<evidence type="ECO:0000256" key="9">
    <source>
        <dbReference type="ARBA" id="ARBA00025174"/>
    </source>
</evidence>
<evidence type="ECO:0000256" key="2">
    <source>
        <dbReference type="ARBA" id="ARBA00001933"/>
    </source>
</evidence>
<dbReference type="KEGG" id="kme:H0A61_02040"/>
<dbReference type="InterPro" id="IPR052182">
    <property type="entry name" value="Glycogen/Maltodextrin_Phosph"/>
</dbReference>
<evidence type="ECO:0000313" key="11">
    <source>
        <dbReference type="Proteomes" id="UP000662904"/>
    </source>
</evidence>
<evidence type="ECO:0000256" key="4">
    <source>
        <dbReference type="ARBA" id="ARBA00012591"/>
    </source>
</evidence>
<dbReference type="GO" id="GO:0005975">
    <property type="term" value="P:carbohydrate metabolic process"/>
    <property type="evidence" value="ECO:0007669"/>
    <property type="project" value="InterPro"/>
</dbReference>
<dbReference type="NCBIfam" id="TIGR02094">
    <property type="entry name" value="more_P_ylases"/>
    <property type="match status" value="1"/>
</dbReference>
<dbReference type="GO" id="GO:0030170">
    <property type="term" value="F:pyridoxal phosphate binding"/>
    <property type="evidence" value="ECO:0007669"/>
    <property type="project" value="InterPro"/>
</dbReference>
<dbReference type="Proteomes" id="UP000662904">
    <property type="component" value="Chromosome"/>
</dbReference>
<sequence>MELMEKPRIAYFCMEYGLHSDFKLYAGGLGILAGDYLKAAKDNNLPVIGIGLLWKQDYTQQYLDNRGFPYDTFPEFNYNFLKDANIKVTVNIGGRDVVCKVWKVDRFGNADLYLLDTDIEENRDWVINDQLYGGFSEKRIPQELVLGIGGIRAIRALGLDIDIYHFNEGHAVFAGIELIREKMHNEHMSFEDAWETTRNQIVFTTHTPVRAGNEEHSLGMLWDKGTYNWLSYDQLRAIGGDPFNMTIAGLRLSRIANGVAQLHCETANRMWNFVDNRAPIICVTNGVHRDTWLDKRMEETYKNNGNLWETHLELKKELIDFVKDRTGVVFNLHNLLIGFARRSTEYKRTNLILKYEDKISPLLKEGKLQLLFSGKAHPDDTEGKTLISHLVSMSKKYPGSIVFLENYDMEIAKKMVTGCDVWLNSPRKPNEASGTSGMKAAMNGVLNLSTLDGWWPEACVHGLNGWQFGDSFHSEYSWEQDRHDIESLYRVLLGEVIPTYYNDREKWVNMMKASIDTVYEKFSATRMILDYYKKMYLEAYRLLPVRVRQH</sequence>
<evidence type="ECO:0000256" key="5">
    <source>
        <dbReference type="ARBA" id="ARBA00022676"/>
    </source>
</evidence>
<dbReference type="InterPro" id="IPR000811">
    <property type="entry name" value="Glyco_trans_35"/>
</dbReference>
<dbReference type="Pfam" id="PF00343">
    <property type="entry name" value="Phosphorylase"/>
    <property type="match status" value="1"/>
</dbReference>
<organism evidence="10 11">
    <name type="scientific">Koleobacter methoxysyntrophicus</name>
    <dbReference type="NCBI Taxonomy" id="2751313"/>
    <lineage>
        <taxon>Bacteria</taxon>
        <taxon>Bacillati</taxon>
        <taxon>Bacillota</taxon>
        <taxon>Clostridia</taxon>
        <taxon>Koleobacterales</taxon>
        <taxon>Koleobacteraceae</taxon>
        <taxon>Koleobacter</taxon>
    </lineage>
</organism>
<dbReference type="AlphaFoldDB" id="A0A8A0RMM5"/>
<dbReference type="PANTHER" id="PTHR42655:SF1">
    <property type="entry name" value="GLYCOGEN PHOSPHORYLASE"/>
    <property type="match status" value="1"/>
</dbReference>
<dbReference type="SUPFAM" id="SSF53756">
    <property type="entry name" value="UDP-Glycosyltransferase/glycogen phosphorylase"/>
    <property type="match status" value="1"/>
</dbReference>
<evidence type="ECO:0000256" key="6">
    <source>
        <dbReference type="ARBA" id="ARBA00022679"/>
    </source>
</evidence>
<comment type="function">
    <text evidence="9">Phosphorylase is an important allosteric enzyme in carbohydrate metabolism. Enzymes from different sources differ in their regulatory mechanisms and in their natural substrates. However, all known phosphorylases share catalytic and structural properties.</text>
</comment>
<comment type="cofactor">
    <cofactor evidence="2">
        <name>pyridoxal 5'-phosphate</name>
        <dbReference type="ChEBI" id="CHEBI:597326"/>
    </cofactor>
</comment>
<comment type="similarity">
    <text evidence="3">Belongs to the glycogen phosphorylase family.</text>
</comment>
<dbReference type="RefSeq" id="WP_206707006.1">
    <property type="nucleotide sequence ID" value="NZ_CP059066.1"/>
</dbReference>
<dbReference type="GO" id="GO:0008184">
    <property type="term" value="F:glycogen phosphorylase activity"/>
    <property type="evidence" value="ECO:0007669"/>
    <property type="project" value="InterPro"/>
</dbReference>
<keyword evidence="11" id="KW-1185">Reference proteome</keyword>
<evidence type="ECO:0000313" key="10">
    <source>
        <dbReference type="EMBL" id="QSQ09661.1"/>
    </source>
</evidence>
<evidence type="ECO:0000256" key="1">
    <source>
        <dbReference type="ARBA" id="ARBA00001275"/>
    </source>
</evidence>
<comment type="catalytic activity">
    <reaction evidence="1">
        <text>[(1-&gt;4)-alpha-D-glucosyl](n) + phosphate = [(1-&gt;4)-alpha-D-glucosyl](n-1) + alpha-D-glucose 1-phosphate</text>
        <dbReference type="Rhea" id="RHEA:41732"/>
        <dbReference type="Rhea" id="RHEA-COMP:9584"/>
        <dbReference type="Rhea" id="RHEA-COMP:9586"/>
        <dbReference type="ChEBI" id="CHEBI:15444"/>
        <dbReference type="ChEBI" id="CHEBI:43474"/>
        <dbReference type="ChEBI" id="CHEBI:58601"/>
        <dbReference type="EC" id="2.4.1.1"/>
    </reaction>
</comment>
<dbReference type="PANTHER" id="PTHR42655">
    <property type="entry name" value="GLYCOGEN PHOSPHORYLASE"/>
    <property type="match status" value="1"/>
</dbReference>
<dbReference type="InterPro" id="IPR011834">
    <property type="entry name" value="Agluc_phsphrylas"/>
</dbReference>
<evidence type="ECO:0000256" key="8">
    <source>
        <dbReference type="ARBA" id="ARBA00023277"/>
    </source>
</evidence>
<dbReference type="Gene3D" id="3.40.50.2000">
    <property type="entry name" value="Glycogen Phosphorylase B"/>
    <property type="match status" value="3"/>
</dbReference>
<dbReference type="EMBL" id="CP059066">
    <property type="protein sequence ID" value="QSQ09661.1"/>
    <property type="molecule type" value="Genomic_DNA"/>
</dbReference>
<gene>
    <name evidence="10" type="primary">glgP</name>
    <name evidence="10" type="ORF">H0A61_02040</name>
</gene>